<gene>
    <name evidence="2" type="ORF">AVDCRST_MAG18-4667</name>
</gene>
<sequence>MQERLNEAALVARVRRRVEAQEGLSLPEGRAPVGRRADGTQRQHVFDLVAENRSLIGEIRTYTLGESGGRPAGKFAHCYAACLFLFRSKARRKVLILTDRPFWSRFRRESEGLVEGIEIIHVPIDGTAPIVTDEPTMPEPLAAPPRPGAAPGRAPVDGPRGFTRQDELPVARRNKGGPGPRGRRPITGPRRGR</sequence>
<organism evidence="2">
    <name type="scientific">uncultured Thermomicrobiales bacterium</name>
    <dbReference type="NCBI Taxonomy" id="1645740"/>
    <lineage>
        <taxon>Bacteria</taxon>
        <taxon>Pseudomonadati</taxon>
        <taxon>Thermomicrobiota</taxon>
        <taxon>Thermomicrobia</taxon>
        <taxon>Thermomicrobiales</taxon>
        <taxon>environmental samples</taxon>
    </lineage>
</organism>
<dbReference type="AlphaFoldDB" id="A0A6J4VVS6"/>
<feature type="region of interest" description="Disordered" evidence="1">
    <location>
        <begin position="131"/>
        <end position="193"/>
    </location>
</feature>
<evidence type="ECO:0000313" key="2">
    <source>
        <dbReference type="EMBL" id="CAA9589570.1"/>
    </source>
</evidence>
<feature type="compositionally biased region" description="Pro residues" evidence="1">
    <location>
        <begin position="137"/>
        <end position="148"/>
    </location>
</feature>
<dbReference type="EMBL" id="CADCWN010000374">
    <property type="protein sequence ID" value="CAA9589570.1"/>
    <property type="molecule type" value="Genomic_DNA"/>
</dbReference>
<feature type="compositionally biased region" description="Low complexity" evidence="1">
    <location>
        <begin position="149"/>
        <end position="161"/>
    </location>
</feature>
<proteinExistence type="predicted"/>
<protein>
    <submittedName>
        <fullName evidence="2">Uncharacterized protein</fullName>
    </submittedName>
</protein>
<name>A0A6J4VVS6_9BACT</name>
<evidence type="ECO:0000256" key="1">
    <source>
        <dbReference type="SAM" id="MobiDB-lite"/>
    </source>
</evidence>
<reference evidence="2" key="1">
    <citation type="submission" date="2020-02" db="EMBL/GenBank/DDBJ databases">
        <authorList>
            <person name="Meier V. D."/>
        </authorList>
    </citation>
    <scope>NUCLEOTIDE SEQUENCE</scope>
    <source>
        <strain evidence="2">AVDCRST_MAG18</strain>
    </source>
</reference>
<accession>A0A6J4VVS6</accession>